<keyword evidence="3 6" id="KW-0812">Transmembrane</keyword>
<dbReference type="InterPro" id="IPR018076">
    <property type="entry name" value="T2SS_GspF_dom"/>
</dbReference>
<protein>
    <submittedName>
        <fullName evidence="9">Secretion system protein</fullName>
    </submittedName>
</protein>
<keyword evidence="4 6" id="KW-1133">Transmembrane helix</keyword>
<dbReference type="EMBL" id="AAGWTA010000005">
    <property type="protein sequence ID" value="EBS8256579.1"/>
    <property type="molecule type" value="Genomic_DNA"/>
</dbReference>
<feature type="transmembrane region" description="Helical" evidence="6">
    <location>
        <begin position="235"/>
        <end position="253"/>
    </location>
</feature>
<keyword evidence="2" id="KW-1003">Cell membrane</keyword>
<accession>A0A5Z8HPE7</accession>
<proteinExistence type="predicted"/>
<reference evidence="9" key="1">
    <citation type="submission" date="2018-07" db="EMBL/GenBank/DDBJ databases">
        <authorList>
            <consortium name="PulseNet: The National Subtyping Network for Foodborne Disease Surveillance"/>
            <person name="Tarr C.L."/>
            <person name="Trees E."/>
            <person name="Katz L.S."/>
            <person name="Carleton-Romer H.A."/>
            <person name="Stroika S."/>
            <person name="Kucerova Z."/>
            <person name="Roache K.F."/>
            <person name="Sabol A.L."/>
            <person name="Besser J."/>
            <person name="Gerner-Smidt P."/>
        </authorList>
    </citation>
    <scope>NUCLEOTIDE SEQUENCE</scope>
    <source>
        <strain evidence="8">PNUSAS016316</strain>
        <strain evidence="9">PNUSAS028293</strain>
    </source>
</reference>
<evidence type="ECO:0000256" key="1">
    <source>
        <dbReference type="ARBA" id="ARBA00004651"/>
    </source>
</evidence>
<evidence type="ECO:0000313" key="9">
    <source>
        <dbReference type="EMBL" id="ECS8939682.1"/>
    </source>
</evidence>
<dbReference type="RefSeq" id="WP_080096349.1">
    <property type="nucleotide sequence ID" value="NZ_MYLL01000060.1"/>
</dbReference>
<comment type="caution">
    <text evidence="9">The sequence shown here is derived from an EMBL/GenBank/DDBJ whole genome shotgun (WGS) entry which is preliminary data.</text>
</comment>
<gene>
    <name evidence="8" type="ORF">CEZ54_05480</name>
    <name evidence="9" type="ORF">CV292_10600</name>
</gene>
<evidence type="ECO:0000256" key="5">
    <source>
        <dbReference type="ARBA" id="ARBA00023136"/>
    </source>
</evidence>
<sequence length="296" mass="34392">MYLYILIFGLAVFLVIFFQERKIKRHQNKQLSGTDFSFSLNSVKQKLNENADILKRFLLGESPWNIKKSKNGFCAVLFLFILQVANQNWLKFDTLLFLVMTLLVEIVILLNMATSRMKKEFEAGFMEVLSTLTASVMAGSSIHQALHRCGETIEGPVGEEFSRINRRLNVGEDPEHVLLDAWRRFRYDEFYYFIMIILMSIQRGGQLKILIGRLSRVLMDNKAMENKKKAMTSEARSSSKIVAAIPLLFFMGMKYLNPENYDFIINERLGNYVLYYVICSEILGLFIIWMLIKRAI</sequence>
<feature type="domain" description="Type II secretion system protein GspF" evidence="7">
    <location>
        <begin position="130"/>
        <end position="250"/>
    </location>
</feature>
<dbReference type="PANTHER" id="PTHR35007:SF2">
    <property type="entry name" value="PILUS ASSEMBLE PROTEIN"/>
    <property type="match status" value="1"/>
</dbReference>
<comment type="subcellular location">
    <subcellularLocation>
        <location evidence="1">Cell membrane</location>
        <topology evidence="1">Multi-pass membrane protein</topology>
    </subcellularLocation>
</comment>
<name>A0A5Z8HPE7_SALER</name>
<organism evidence="9">
    <name type="scientific">Salmonella enterica</name>
    <name type="common">Salmonella choleraesuis</name>
    <dbReference type="NCBI Taxonomy" id="28901"/>
    <lineage>
        <taxon>Bacteria</taxon>
        <taxon>Pseudomonadati</taxon>
        <taxon>Pseudomonadota</taxon>
        <taxon>Gammaproteobacteria</taxon>
        <taxon>Enterobacterales</taxon>
        <taxon>Enterobacteriaceae</taxon>
        <taxon>Salmonella</taxon>
    </lineage>
</organism>
<dbReference type="Pfam" id="PF00482">
    <property type="entry name" value="T2SSF"/>
    <property type="match status" value="1"/>
</dbReference>
<evidence type="ECO:0000256" key="4">
    <source>
        <dbReference type="ARBA" id="ARBA00022989"/>
    </source>
</evidence>
<dbReference type="GO" id="GO:0005886">
    <property type="term" value="C:plasma membrane"/>
    <property type="evidence" value="ECO:0007669"/>
    <property type="project" value="UniProtKB-SubCell"/>
</dbReference>
<evidence type="ECO:0000256" key="6">
    <source>
        <dbReference type="SAM" id="Phobius"/>
    </source>
</evidence>
<feature type="transmembrane region" description="Helical" evidence="6">
    <location>
        <begin position="95"/>
        <end position="113"/>
    </location>
</feature>
<dbReference type="AlphaFoldDB" id="A0A5Z8HPE7"/>
<evidence type="ECO:0000259" key="7">
    <source>
        <dbReference type="Pfam" id="PF00482"/>
    </source>
</evidence>
<dbReference type="PANTHER" id="PTHR35007">
    <property type="entry name" value="INTEGRAL MEMBRANE PROTEIN-RELATED"/>
    <property type="match status" value="1"/>
</dbReference>
<feature type="transmembrane region" description="Helical" evidence="6">
    <location>
        <begin position="72"/>
        <end position="89"/>
    </location>
</feature>
<feature type="transmembrane region" description="Helical" evidence="6">
    <location>
        <begin position="273"/>
        <end position="292"/>
    </location>
</feature>
<dbReference type="EMBL" id="AAKKTY010000004">
    <property type="protein sequence ID" value="ECS8939682.1"/>
    <property type="molecule type" value="Genomic_DNA"/>
</dbReference>
<evidence type="ECO:0000256" key="2">
    <source>
        <dbReference type="ARBA" id="ARBA00022475"/>
    </source>
</evidence>
<keyword evidence="5 6" id="KW-0472">Membrane</keyword>
<evidence type="ECO:0000256" key="3">
    <source>
        <dbReference type="ARBA" id="ARBA00022692"/>
    </source>
</evidence>
<feature type="transmembrane region" description="Helical" evidence="6">
    <location>
        <begin position="190"/>
        <end position="214"/>
    </location>
</feature>
<evidence type="ECO:0000313" key="8">
    <source>
        <dbReference type="EMBL" id="EBS8256579.1"/>
    </source>
</evidence>
<feature type="transmembrane region" description="Helical" evidence="6">
    <location>
        <begin position="6"/>
        <end position="23"/>
    </location>
</feature>